<feature type="chain" id="PRO_5024353725" evidence="6">
    <location>
        <begin position="20"/>
        <end position="914"/>
    </location>
</feature>
<dbReference type="PANTHER" id="PTHR31018">
    <property type="entry name" value="SPORULATION-SPECIFIC PROTEIN-RELATED"/>
    <property type="match status" value="1"/>
</dbReference>
<accession>A0A5M8QSE6</accession>
<dbReference type="Pfam" id="PF24517">
    <property type="entry name" value="CBM96"/>
    <property type="match status" value="1"/>
</dbReference>
<comment type="subcellular location">
    <subcellularLocation>
        <location evidence="1">Secreted</location>
        <location evidence="1">Cell wall</location>
    </subcellularLocation>
</comment>
<feature type="domain" description="Malectin" evidence="7">
    <location>
        <begin position="481"/>
        <end position="630"/>
    </location>
</feature>
<dbReference type="GO" id="GO:0030313">
    <property type="term" value="C:cell envelope"/>
    <property type="evidence" value="ECO:0007669"/>
    <property type="project" value="UniProtKB-SubCell"/>
</dbReference>
<evidence type="ECO:0000256" key="3">
    <source>
        <dbReference type="ARBA" id="ARBA00022525"/>
    </source>
</evidence>
<organism evidence="10 11">
    <name type="scientific">Dyadobacter flavalbus</name>
    <dbReference type="NCBI Taxonomy" id="2579942"/>
    <lineage>
        <taxon>Bacteria</taxon>
        <taxon>Pseudomonadati</taxon>
        <taxon>Bacteroidota</taxon>
        <taxon>Cytophagia</taxon>
        <taxon>Cytophagales</taxon>
        <taxon>Spirosomataceae</taxon>
        <taxon>Dyadobacter</taxon>
    </lineage>
</organism>
<evidence type="ECO:0000256" key="4">
    <source>
        <dbReference type="ARBA" id="ARBA00022729"/>
    </source>
</evidence>
<dbReference type="PANTHER" id="PTHR31018:SF3">
    <property type="entry name" value="RECEPTOR PROTEIN-TYROSINE KINASE"/>
    <property type="match status" value="1"/>
</dbReference>
<evidence type="ECO:0000256" key="5">
    <source>
        <dbReference type="ARBA" id="ARBA00023180"/>
    </source>
</evidence>
<dbReference type="AlphaFoldDB" id="A0A5M8QSE6"/>
<dbReference type="Gene3D" id="3.80.20.20">
    <property type="entry name" value="Receptor L-domain"/>
    <property type="match status" value="3"/>
</dbReference>
<evidence type="ECO:0000256" key="2">
    <source>
        <dbReference type="ARBA" id="ARBA00022512"/>
    </source>
</evidence>
<reference evidence="10 11" key="1">
    <citation type="submission" date="2019-05" db="EMBL/GenBank/DDBJ databases">
        <authorList>
            <person name="Qu J.-H."/>
        </authorList>
    </citation>
    <scope>NUCLEOTIDE SEQUENCE [LARGE SCALE GENOMIC DNA]</scope>
    <source>
        <strain evidence="10 11">NS28</strain>
    </source>
</reference>
<dbReference type="SUPFAM" id="SSF49785">
    <property type="entry name" value="Galactose-binding domain-like"/>
    <property type="match status" value="1"/>
</dbReference>
<evidence type="ECO:0000313" key="11">
    <source>
        <dbReference type="Proteomes" id="UP000323994"/>
    </source>
</evidence>
<dbReference type="InterPro" id="IPR036941">
    <property type="entry name" value="Rcpt_L-dom_sf"/>
</dbReference>
<evidence type="ECO:0000313" key="10">
    <source>
        <dbReference type="EMBL" id="KAA6439009.1"/>
    </source>
</evidence>
<keyword evidence="11" id="KW-1185">Reference proteome</keyword>
<name>A0A5M8QSE6_9BACT</name>
<feature type="domain" description="Secretion system C-terminal sorting" evidence="8">
    <location>
        <begin position="834"/>
        <end position="912"/>
    </location>
</feature>
<dbReference type="Proteomes" id="UP000323994">
    <property type="component" value="Unassembled WGS sequence"/>
</dbReference>
<feature type="signal peptide" evidence="6">
    <location>
        <begin position="1"/>
        <end position="19"/>
    </location>
</feature>
<keyword evidence="4 6" id="KW-0732">Signal</keyword>
<evidence type="ECO:0000256" key="1">
    <source>
        <dbReference type="ARBA" id="ARBA00004191"/>
    </source>
</evidence>
<proteinExistence type="predicted"/>
<keyword evidence="2" id="KW-0134">Cell wall</keyword>
<dbReference type="GO" id="GO:0005576">
    <property type="term" value="C:extracellular region"/>
    <property type="evidence" value="ECO:0007669"/>
    <property type="project" value="UniProtKB-SubCell"/>
</dbReference>
<evidence type="ECO:0000259" key="8">
    <source>
        <dbReference type="Pfam" id="PF18962"/>
    </source>
</evidence>
<protein>
    <submittedName>
        <fullName evidence="10">DNRLRE domain-containing protein</fullName>
    </submittedName>
</protein>
<dbReference type="InterPro" id="IPR026444">
    <property type="entry name" value="Secre_tail"/>
</dbReference>
<dbReference type="Pfam" id="PF11721">
    <property type="entry name" value="Malectin"/>
    <property type="match status" value="1"/>
</dbReference>
<dbReference type="NCBIfam" id="TIGR04183">
    <property type="entry name" value="Por_Secre_tail"/>
    <property type="match status" value="1"/>
</dbReference>
<dbReference type="RefSeq" id="WP_139012267.1">
    <property type="nucleotide sequence ID" value="NZ_VBSN01000038.1"/>
</dbReference>
<dbReference type="InterPro" id="IPR021720">
    <property type="entry name" value="Malectin_dom"/>
</dbReference>
<dbReference type="EMBL" id="VBSN01000038">
    <property type="protein sequence ID" value="KAA6439009.1"/>
    <property type="molecule type" value="Genomic_DNA"/>
</dbReference>
<evidence type="ECO:0000259" key="9">
    <source>
        <dbReference type="Pfam" id="PF24517"/>
    </source>
</evidence>
<feature type="domain" description="Carbohydrate-binding module family 96" evidence="9">
    <location>
        <begin position="643"/>
        <end position="803"/>
    </location>
</feature>
<dbReference type="NCBIfam" id="NF033679">
    <property type="entry name" value="DNRLRE_dom"/>
    <property type="match status" value="1"/>
</dbReference>
<keyword evidence="5" id="KW-0325">Glycoprotein</keyword>
<dbReference type="Pfam" id="PF18962">
    <property type="entry name" value="Por_Secre_tail"/>
    <property type="match status" value="1"/>
</dbReference>
<dbReference type="InterPro" id="IPR051648">
    <property type="entry name" value="CWI-Assembly_Regulator"/>
</dbReference>
<gene>
    <name evidence="10" type="ORF">FEM33_12015</name>
</gene>
<sequence>MKTLYLFFSLLVLVGTAMAQCPNRNLVFESQGAVDNFPNRYPGCKALKASLIIRKDQVTSLEALNGITSIAGNLEITDNFGLANLHGLETLTSIKGNLYTYNSGLTNLGGLENLTEIGGSLNLGPAAKLTSLAALQNLRSIGKDIDLYGINVQNLAGLQNITSINGRISMVSLHALTSLQGLHNLTRTGMTFSILGALKLTNLNGLEKLKSIGAALPGSTIYLGSLIIRDTPIKNLASLQNLTYLAEDLVLHNTALPDLQGLNNLSTLLGSLELNSNALLENVDGLEKLDSIGQNLTLIQNASLTNLNGLQNLVSIGKRNEHFVTRFLTIAGNPRLSVCDLKPVCDFQEVQGEDFMMIEGNAPGCSSFNELYDSCRDLPVFSFSADTLFFTVAEGAAPSPQSIQLAISDSGNPGVLLTPSMDSEWLIIPVTDKVGSLSFSVNTAGLAPGSYTAIVTAQAPGYRTAFLNVVLTITPAAQLTTVRINAGGESITADDGRTFSSDQYFGGTDRTYAIPSGEIKYTSNNALYRTERSAAAFSYNIPVVNGDYAVVLHFAEIWFGSPQGRPGGAGKRMFNVDMEGSRKLENYDIYAKANGALAAVEEVFYLTVTDGTLNILFSSGAADLPTVAAIEVVPASEYIRSTLTIPVIADAYVHASFTDENFGTSGELIVKSGEENITRNTYLKFPLTGLIQVSSARIRVYGYNVESTMKVNLSAYAVDNDAWTETGITWNNAPASGTVPLTYTTVNNAAGYRDIDVTEFVQSQVAGDKLVSIMLKNRTFVNKKLVFQSKENTLGQAPELVIVTHRPTDAGSRISQEVRPVSLFSEMENQKSGIYPNPVRKQFILRLSKRHEGAVSLQLINKLGRTYDIAPAEQTKKSDQTEVDISGHTLNPGIYLLKVRSATATEHLKLLIAN</sequence>
<evidence type="ECO:0000256" key="6">
    <source>
        <dbReference type="SAM" id="SignalP"/>
    </source>
</evidence>
<dbReference type="InterPro" id="IPR008979">
    <property type="entry name" value="Galactose-bd-like_sf"/>
</dbReference>
<evidence type="ECO:0000259" key="7">
    <source>
        <dbReference type="Pfam" id="PF11721"/>
    </source>
</evidence>
<keyword evidence="3" id="KW-0964">Secreted</keyword>
<dbReference type="InterPro" id="IPR055372">
    <property type="entry name" value="CBM96"/>
</dbReference>
<comment type="caution">
    <text evidence="10">The sequence shown here is derived from an EMBL/GenBank/DDBJ whole genome shotgun (WGS) entry which is preliminary data.</text>
</comment>
<dbReference type="OrthoDB" id="9803752at2"/>
<dbReference type="SUPFAM" id="SSF52058">
    <property type="entry name" value="L domain-like"/>
    <property type="match status" value="3"/>
</dbReference>
<dbReference type="Gene3D" id="2.60.120.430">
    <property type="entry name" value="Galactose-binding lectin"/>
    <property type="match status" value="1"/>
</dbReference>